<evidence type="ECO:0000313" key="3">
    <source>
        <dbReference type="Proteomes" id="UP000297527"/>
    </source>
</evidence>
<sequence>MASIVNSHPSPIACSKGCAITDPTQLKIVRTNVLTATPLELRLGGNSFQTQTRNSQSRGRSNKLLPLQSIQTIKDQQDK</sequence>
<protein>
    <submittedName>
        <fullName evidence="2">Uncharacterized protein</fullName>
    </submittedName>
</protein>
<feature type="compositionally biased region" description="Polar residues" evidence="1">
    <location>
        <begin position="68"/>
        <end position="79"/>
    </location>
</feature>
<feature type="compositionally biased region" description="Polar residues" evidence="1">
    <location>
        <begin position="46"/>
        <end position="59"/>
    </location>
</feature>
<name>A0A4Z1HHN6_9HELO</name>
<accession>A0A4Z1HHN6</accession>
<feature type="region of interest" description="Disordered" evidence="1">
    <location>
        <begin position="45"/>
        <end position="79"/>
    </location>
</feature>
<dbReference type="Proteomes" id="UP000297527">
    <property type="component" value="Unassembled WGS sequence"/>
</dbReference>
<evidence type="ECO:0000256" key="1">
    <source>
        <dbReference type="SAM" id="MobiDB-lite"/>
    </source>
</evidence>
<dbReference type="AlphaFoldDB" id="A0A4Z1HHN6"/>
<gene>
    <name evidence="2" type="ORF">BCON_0334g00010</name>
</gene>
<dbReference type="EMBL" id="PQXN01000332">
    <property type="protein sequence ID" value="TGO46280.1"/>
    <property type="molecule type" value="Genomic_DNA"/>
</dbReference>
<evidence type="ECO:0000313" key="2">
    <source>
        <dbReference type="EMBL" id="TGO46280.1"/>
    </source>
</evidence>
<proteinExistence type="predicted"/>
<organism evidence="2 3">
    <name type="scientific">Botryotinia convoluta</name>
    <dbReference type="NCBI Taxonomy" id="54673"/>
    <lineage>
        <taxon>Eukaryota</taxon>
        <taxon>Fungi</taxon>
        <taxon>Dikarya</taxon>
        <taxon>Ascomycota</taxon>
        <taxon>Pezizomycotina</taxon>
        <taxon>Leotiomycetes</taxon>
        <taxon>Helotiales</taxon>
        <taxon>Sclerotiniaceae</taxon>
        <taxon>Botryotinia</taxon>
    </lineage>
</organism>
<reference evidence="2 3" key="1">
    <citation type="submission" date="2017-12" db="EMBL/GenBank/DDBJ databases">
        <title>Comparative genomics of Botrytis spp.</title>
        <authorList>
            <person name="Valero-Jimenez C.A."/>
            <person name="Tapia P."/>
            <person name="Veloso J."/>
            <person name="Silva-Moreno E."/>
            <person name="Staats M."/>
            <person name="Valdes J.H."/>
            <person name="Van Kan J.A.L."/>
        </authorList>
    </citation>
    <scope>NUCLEOTIDE SEQUENCE [LARGE SCALE GENOMIC DNA]</scope>
    <source>
        <strain evidence="2 3">MUCL11595</strain>
    </source>
</reference>
<keyword evidence="3" id="KW-1185">Reference proteome</keyword>
<comment type="caution">
    <text evidence="2">The sequence shown here is derived from an EMBL/GenBank/DDBJ whole genome shotgun (WGS) entry which is preliminary data.</text>
</comment>